<dbReference type="InterPro" id="IPR001048">
    <property type="entry name" value="Asp/Glu/Uridylate_kinase"/>
</dbReference>
<dbReference type="SUPFAM" id="SSF55021">
    <property type="entry name" value="ACT-like"/>
    <property type="match status" value="2"/>
</dbReference>
<keyword evidence="12" id="KW-0479">Metal-binding</keyword>
<sequence length="932" mass="101780">MALCFFSQAVVCRPLLSSSPAVKVVVFKAKAKTAAAAVAPPPHQLQVSRSSSGHRQKKQTRIGASGFISLYSSRRLSLAAANKEQILPRGETWSVHKFGGTCVGNWERIQNVAKIIVEDPSPHKVAVVSAMSKVTDMMYDLLNKAQSRDDSYVAALEMIRQKHHETAIALLDDDDDHHDLSNFLSVLESDIQNLQAMLRAIYIAGHATETFEDWVAGHGELWSAQMLASAVRKRGLPCVWMDAREVLVVHPTNKQQVDPDYQASGERLDKWYEKHPSDTIIVTGFIASTPENIPTTLKRDGSDFSAAIMGALFLAKKVTIWTDVDGVYSADPRKVSEAVVLKTLSYQEAWEMSYFGANVLHPRTTMPVMRYNIPITIRNVFNVGAPGTVIGRSSLPDLAEEAEPVPYNSTDSLVKGFATIDNIALVNVEGTGMVGVPGTASEIFEAVKGVGANVVMISQASSEHSVCFAVPEKEADTVYRSLMSKFRKELEAGRLSNVEVVKNCSILAAVGQRMASTPGVSATLFTALAKANINVRAIAQGCSEYNITVVVRQEDSIRALKAVHSRFYLSKTPLAVGLVGPGLIGKTLLDQLKDQVATLKNEFNIDLRVMGIMDSKTMCLDQLGLDLSKWRKLLAEKGEAADSAKFTAHVKDNHFIPNTVIIDCTASAKVADNYFQWLSKGIHIITPNKRANSGPFGEYVRLRALQRRSYTHYFYEATVGAGLPIISTLRGLLETGDRIQKIEGIFSGTLSYIFNNFDGSKSFSQIVTEAKAAGFTEPDPRDDLSGMDVARKVIILAREAGLHLELDEIPIQSLVPKPLRELTTAEEFLDKLPEYDQEMEAQQADADAAGQVLCYVGVVDVLANEGRVELQRYPKSHAFAQLSGSDNIIGFTTRRYLKQPLIVRGPGAGAEVTAAGVFSDLLRLASYLGAPS</sequence>
<evidence type="ECO:0000256" key="2">
    <source>
        <dbReference type="ARBA" id="ARBA00004766"/>
    </source>
</evidence>
<comment type="catalytic activity">
    <reaction evidence="25">
        <text>L-homoserine + NADP(+) = L-aspartate 4-semialdehyde + NADPH + H(+)</text>
        <dbReference type="Rhea" id="RHEA:15761"/>
        <dbReference type="ChEBI" id="CHEBI:15378"/>
        <dbReference type="ChEBI" id="CHEBI:57476"/>
        <dbReference type="ChEBI" id="CHEBI:57783"/>
        <dbReference type="ChEBI" id="CHEBI:58349"/>
        <dbReference type="ChEBI" id="CHEBI:537519"/>
        <dbReference type="EC" id="1.1.1.3"/>
    </reaction>
    <physiologicalReaction direction="right-to-left" evidence="25">
        <dbReference type="Rhea" id="RHEA:15763"/>
    </physiologicalReaction>
</comment>
<dbReference type="InterPro" id="IPR001341">
    <property type="entry name" value="Asp_kinase"/>
</dbReference>
<dbReference type="CDD" id="cd04921">
    <property type="entry name" value="ACT_AKi-HSDH-ThrA-like_1"/>
    <property type="match status" value="1"/>
</dbReference>
<feature type="domain" description="ACT" evidence="27">
    <location>
        <begin position="428"/>
        <end position="503"/>
    </location>
</feature>
<name>A0ABP0WLI3_9BRYO</name>
<keyword evidence="17" id="KW-0560">Oxidoreductase</keyword>
<dbReference type="NCBIfam" id="NF006959">
    <property type="entry name" value="PRK09436.1"/>
    <property type="match status" value="1"/>
</dbReference>
<keyword evidence="21" id="KW-0486">Methionine biosynthesis</keyword>
<dbReference type="InterPro" id="IPR005106">
    <property type="entry name" value="Asp/hSer_DH_NAD-bd"/>
</dbReference>
<dbReference type="Pfam" id="PF22468">
    <property type="entry name" value="ACT_9"/>
    <property type="match status" value="2"/>
</dbReference>
<evidence type="ECO:0000256" key="23">
    <source>
        <dbReference type="ARBA" id="ARBA00044938"/>
    </source>
</evidence>
<dbReference type="SUPFAM" id="SSF53633">
    <property type="entry name" value="Carbamate kinase-like"/>
    <property type="match status" value="1"/>
</dbReference>
<feature type="region of interest" description="Disordered" evidence="26">
    <location>
        <begin position="40"/>
        <end position="60"/>
    </location>
</feature>
<comment type="pathway">
    <text evidence="4">Amino-acid biosynthesis; L-threonine biosynthesis; L-threonine from L-aspartate: step 3/5.</text>
</comment>
<dbReference type="PROSITE" id="PS01042">
    <property type="entry name" value="HOMOSER_DHGENASE"/>
    <property type="match status" value="1"/>
</dbReference>
<dbReference type="InterPro" id="IPR041743">
    <property type="entry name" value="AK-HSDH_N"/>
</dbReference>
<dbReference type="NCBIfam" id="NF007003">
    <property type="entry name" value="PRK09466.1"/>
    <property type="match status" value="1"/>
</dbReference>
<evidence type="ECO:0000256" key="25">
    <source>
        <dbReference type="ARBA" id="ARBA00048841"/>
    </source>
</evidence>
<dbReference type="InterPro" id="IPR019811">
    <property type="entry name" value="HDH_CS"/>
</dbReference>
<keyword evidence="18" id="KW-0520">NAD</keyword>
<dbReference type="Gene3D" id="3.30.70.260">
    <property type="match status" value="2"/>
</dbReference>
<keyword evidence="29" id="KW-1185">Reference proteome</keyword>
<dbReference type="InterPro" id="IPR018042">
    <property type="entry name" value="Aspartate_kinase_CS"/>
</dbReference>
<evidence type="ECO:0000256" key="9">
    <source>
        <dbReference type="ARBA" id="ARBA00022605"/>
    </source>
</evidence>
<protein>
    <recommendedName>
        <fullName evidence="27">ACT domain-containing protein</fullName>
    </recommendedName>
</protein>
<comment type="pathway">
    <text evidence="2">Amino-acid biosynthesis; L-lysine biosynthesis via DAP pathway; (S)-tetrahydrodipicolinate from L-aspartate: step 1/4.</text>
</comment>
<dbReference type="Gene3D" id="3.30.360.10">
    <property type="entry name" value="Dihydrodipicolinate Reductase, domain 2"/>
    <property type="match status" value="1"/>
</dbReference>
<dbReference type="EMBL" id="OZ020097">
    <property type="protein sequence ID" value="CAK9267726.1"/>
    <property type="molecule type" value="Genomic_DNA"/>
</dbReference>
<organism evidence="28 29">
    <name type="scientific">Sphagnum jensenii</name>
    <dbReference type="NCBI Taxonomy" id="128206"/>
    <lineage>
        <taxon>Eukaryota</taxon>
        <taxon>Viridiplantae</taxon>
        <taxon>Streptophyta</taxon>
        <taxon>Embryophyta</taxon>
        <taxon>Bryophyta</taxon>
        <taxon>Sphagnophytina</taxon>
        <taxon>Sphagnopsida</taxon>
        <taxon>Sphagnales</taxon>
        <taxon>Sphagnaceae</taxon>
        <taxon>Sphagnum</taxon>
    </lineage>
</organism>
<evidence type="ECO:0000256" key="16">
    <source>
        <dbReference type="ARBA" id="ARBA00022857"/>
    </source>
</evidence>
<dbReference type="Pfam" id="PF03447">
    <property type="entry name" value="NAD_binding_3"/>
    <property type="match status" value="1"/>
</dbReference>
<dbReference type="Pfam" id="PF00742">
    <property type="entry name" value="Homoserine_dh"/>
    <property type="match status" value="1"/>
</dbReference>
<evidence type="ECO:0000256" key="1">
    <source>
        <dbReference type="ARBA" id="ARBA00001920"/>
    </source>
</evidence>
<dbReference type="Pfam" id="PF00696">
    <property type="entry name" value="AA_kinase"/>
    <property type="match status" value="1"/>
</dbReference>
<keyword evidence="19" id="KW-0915">Sodium</keyword>
<comment type="pathway">
    <text evidence="6">Amino-acid biosynthesis; L-threonine biosynthesis; L-threonine from L-aspartate: step 1/5.</text>
</comment>
<dbReference type="InterPro" id="IPR001342">
    <property type="entry name" value="HDH_cat"/>
</dbReference>
<keyword evidence="15" id="KW-0067">ATP-binding</keyword>
<dbReference type="CDD" id="cd04257">
    <property type="entry name" value="AAK_AK-HSDH"/>
    <property type="match status" value="1"/>
</dbReference>
<dbReference type="PANTHER" id="PTHR43070">
    <property type="match status" value="1"/>
</dbReference>
<evidence type="ECO:0000256" key="21">
    <source>
        <dbReference type="ARBA" id="ARBA00023167"/>
    </source>
</evidence>
<evidence type="ECO:0000313" key="29">
    <source>
        <dbReference type="Proteomes" id="UP001497444"/>
    </source>
</evidence>
<evidence type="ECO:0000259" key="27">
    <source>
        <dbReference type="PROSITE" id="PS51671"/>
    </source>
</evidence>
<keyword evidence="11" id="KW-0791">Threonine biosynthesis</keyword>
<dbReference type="SUPFAM" id="SSF51735">
    <property type="entry name" value="NAD(P)-binding Rossmann-fold domains"/>
    <property type="match status" value="1"/>
</dbReference>
<keyword evidence="20" id="KW-0457">Lysine biosynthesis</keyword>
<dbReference type="PROSITE" id="PS00324">
    <property type="entry name" value="ASPARTOKINASE"/>
    <property type="match status" value="1"/>
</dbReference>
<evidence type="ECO:0000256" key="6">
    <source>
        <dbReference type="ARBA" id="ARBA00005139"/>
    </source>
</evidence>
<comment type="pathway">
    <text evidence="5">Amino-acid biosynthesis; L-methionine biosynthesis via de novo pathway; L-homoserine from L-aspartate: step 3/3.</text>
</comment>
<gene>
    <name evidence="28" type="ORF">CSSPJE1EN1_LOCUS13204</name>
</gene>
<evidence type="ECO:0000256" key="8">
    <source>
        <dbReference type="ARBA" id="ARBA00010046"/>
    </source>
</evidence>
<evidence type="ECO:0000256" key="11">
    <source>
        <dbReference type="ARBA" id="ARBA00022697"/>
    </source>
</evidence>
<dbReference type="Proteomes" id="UP001497444">
    <property type="component" value="Chromosome 2"/>
</dbReference>
<comment type="pathway">
    <text evidence="3">Amino-acid biosynthesis; L-methionine biosynthesis via de novo pathway; L-homoserine from L-aspartate: step 1/3.</text>
</comment>
<dbReference type="InterPro" id="IPR036393">
    <property type="entry name" value="AceGlu_kinase-like_sf"/>
</dbReference>
<dbReference type="PANTHER" id="PTHR43070:SF5">
    <property type="entry name" value="HOMOSERINE DEHYDROGENASE"/>
    <property type="match status" value="1"/>
</dbReference>
<feature type="domain" description="ACT" evidence="27">
    <location>
        <begin position="509"/>
        <end position="583"/>
    </location>
</feature>
<dbReference type="InterPro" id="IPR036291">
    <property type="entry name" value="NAD(P)-bd_dom_sf"/>
</dbReference>
<evidence type="ECO:0000256" key="3">
    <source>
        <dbReference type="ARBA" id="ARBA00004986"/>
    </source>
</evidence>
<comment type="cofactor">
    <cofactor evidence="1">
        <name>a metal cation</name>
        <dbReference type="ChEBI" id="CHEBI:25213"/>
    </cofactor>
</comment>
<evidence type="ECO:0000256" key="17">
    <source>
        <dbReference type="ARBA" id="ARBA00023002"/>
    </source>
</evidence>
<evidence type="ECO:0000313" key="28">
    <source>
        <dbReference type="EMBL" id="CAK9267726.1"/>
    </source>
</evidence>
<comment type="function">
    <text evidence="23">Bifunctional aspartate kinase and homoserine dehydrogenase that catalyzes the first and the third steps toward the synthesis of lysine, methionine and threonine from aspartate.</text>
</comment>
<evidence type="ECO:0000256" key="7">
    <source>
        <dbReference type="ARBA" id="ARBA00007952"/>
    </source>
</evidence>
<keyword evidence="10" id="KW-0808">Transferase</keyword>
<evidence type="ECO:0000256" key="24">
    <source>
        <dbReference type="ARBA" id="ARBA00048561"/>
    </source>
</evidence>
<evidence type="ECO:0000256" key="15">
    <source>
        <dbReference type="ARBA" id="ARBA00022840"/>
    </source>
</evidence>
<evidence type="ECO:0000256" key="20">
    <source>
        <dbReference type="ARBA" id="ARBA00023154"/>
    </source>
</evidence>
<comment type="catalytic activity">
    <reaction evidence="24">
        <text>L-aspartate + ATP = 4-phospho-L-aspartate + ADP</text>
        <dbReference type="Rhea" id="RHEA:23776"/>
        <dbReference type="ChEBI" id="CHEBI:29991"/>
        <dbReference type="ChEBI" id="CHEBI:30616"/>
        <dbReference type="ChEBI" id="CHEBI:57535"/>
        <dbReference type="ChEBI" id="CHEBI:456216"/>
        <dbReference type="EC" id="2.7.2.4"/>
    </reaction>
    <physiologicalReaction direction="left-to-right" evidence="24">
        <dbReference type="Rhea" id="RHEA:23777"/>
    </physiologicalReaction>
</comment>
<dbReference type="CDD" id="cd04922">
    <property type="entry name" value="ACT_AKi-HSDH-ThrA_2"/>
    <property type="match status" value="1"/>
</dbReference>
<evidence type="ECO:0000256" key="22">
    <source>
        <dbReference type="ARBA" id="ARBA00023268"/>
    </source>
</evidence>
<reference evidence="28 29" key="1">
    <citation type="submission" date="2024-02" db="EMBL/GenBank/DDBJ databases">
        <authorList>
            <consortium name="ELIXIR-Norway"/>
            <consortium name="Elixir Norway"/>
        </authorList>
    </citation>
    <scope>NUCLEOTIDE SEQUENCE [LARGE SCALE GENOMIC DNA]</scope>
</reference>
<evidence type="ECO:0000256" key="26">
    <source>
        <dbReference type="SAM" id="MobiDB-lite"/>
    </source>
</evidence>
<dbReference type="InterPro" id="IPR002912">
    <property type="entry name" value="ACT_dom"/>
</dbReference>
<dbReference type="InterPro" id="IPR045865">
    <property type="entry name" value="ACT-like_dom_sf"/>
</dbReference>
<keyword evidence="22" id="KW-0511">Multifunctional enzyme</keyword>
<evidence type="ECO:0000256" key="18">
    <source>
        <dbReference type="ARBA" id="ARBA00023027"/>
    </source>
</evidence>
<dbReference type="Gene3D" id="3.40.1160.10">
    <property type="entry name" value="Acetylglutamate kinase-like"/>
    <property type="match status" value="1"/>
</dbReference>
<dbReference type="InterPro" id="IPR011147">
    <property type="entry name" value="Bifunc_Aspkin/hSer_DH"/>
</dbReference>
<keyword evidence="16" id="KW-0521">NADP</keyword>
<evidence type="ECO:0000256" key="19">
    <source>
        <dbReference type="ARBA" id="ARBA00023053"/>
    </source>
</evidence>
<dbReference type="InterPro" id="IPR054352">
    <property type="entry name" value="ACT_Aspartokinase"/>
</dbReference>
<evidence type="ECO:0000256" key="10">
    <source>
        <dbReference type="ARBA" id="ARBA00022679"/>
    </source>
</evidence>
<keyword evidence="14" id="KW-0418">Kinase</keyword>
<comment type="similarity">
    <text evidence="7">In the C-terminal section; belongs to the homoserine dehydrogenase family.</text>
</comment>
<evidence type="ECO:0000256" key="12">
    <source>
        <dbReference type="ARBA" id="ARBA00022723"/>
    </source>
</evidence>
<proteinExistence type="inferred from homology"/>
<keyword evidence="13" id="KW-0547">Nucleotide-binding</keyword>
<accession>A0ABP0WLI3</accession>
<dbReference type="NCBIfam" id="TIGR00657">
    <property type="entry name" value="asp_kinases"/>
    <property type="match status" value="1"/>
</dbReference>
<evidence type="ECO:0000256" key="4">
    <source>
        <dbReference type="ARBA" id="ARBA00005056"/>
    </source>
</evidence>
<evidence type="ECO:0000256" key="13">
    <source>
        <dbReference type="ARBA" id="ARBA00022741"/>
    </source>
</evidence>
<comment type="similarity">
    <text evidence="8">In the N-terminal section; belongs to the aspartokinase family.</text>
</comment>
<dbReference type="SUPFAM" id="SSF55347">
    <property type="entry name" value="Glyceraldehyde-3-phosphate dehydrogenase-like, C-terminal domain"/>
    <property type="match status" value="1"/>
</dbReference>
<dbReference type="Gene3D" id="3.40.50.720">
    <property type="entry name" value="NAD(P)-binding Rossmann-like Domain"/>
    <property type="match status" value="1"/>
</dbReference>
<dbReference type="PROSITE" id="PS51671">
    <property type="entry name" value="ACT"/>
    <property type="match status" value="2"/>
</dbReference>
<keyword evidence="9" id="KW-0028">Amino-acid biosynthesis</keyword>
<evidence type="ECO:0000256" key="5">
    <source>
        <dbReference type="ARBA" id="ARBA00005062"/>
    </source>
</evidence>
<evidence type="ECO:0000256" key="14">
    <source>
        <dbReference type="ARBA" id="ARBA00022777"/>
    </source>
</evidence>